<feature type="transmembrane region" description="Helical" evidence="7">
    <location>
        <begin position="672"/>
        <end position="694"/>
    </location>
</feature>
<evidence type="ECO:0000259" key="9">
    <source>
        <dbReference type="Pfam" id="PF12349"/>
    </source>
</evidence>
<feature type="transmembrane region" description="Helical" evidence="7">
    <location>
        <begin position="287"/>
        <end position="305"/>
    </location>
</feature>
<feature type="transmembrane region" description="Helical" evidence="7">
    <location>
        <begin position="415"/>
        <end position="438"/>
    </location>
</feature>
<name>A0ABV8L9R8_9NOCA</name>
<feature type="transmembrane region" description="Helical" evidence="7">
    <location>
        <begin position="723"/>
        <end position="743"/>
    </location>
</feature>
<dbReference type="Pfam" id="PF03176">
    <property type="entry name" value="MMPL"/>
    <property type="match status" value="1"/>
</dbReference>
<protein>
    <submittedName>
        <fullName evidence="10">RND family transporter</fullName>
    </submittedName>
</protein>
<keyword evidence="5 7" id="KW-1133">Transmembrane helix</keyword>
<evidence type="ECO:0000256" key="4">
    <source>
        <dbReference type="ARBA" id="ARBA00022692"/>
    </source>
</evidence>
<accession>A0ABV8L9R8</accession>
<evidence type="ECO:0000256" key="7">
    <source>
        <dbReference type="SAM" id="Phobius"/>
    </source>
</evidence>
<dbReference type="SUPFAM" id="SSF82866">
    <property type="entry name" value="Multidrug efflux transporter AcrB transmembrane domain"/>
    <property type="match status" value="2"/>
</dbReference>
<dbReference type="PANTHER" id="PTHR33406:SF6">
    <property type="entry name" value="MEMBRANE PROTEIN YDGH-RELATED"/>
    <property type="match status" value="1"/>
</dbReference>
<sequence length="805" mass="86928">MRPHIIGARAARSVYEILYNYRRTTIIFLILGVAAGCFGIFTMRLDMSFRPTFTNDPEQIERTEGAEHEFGRVGFNELVVMIDVGDAHDAGKLRAVHQLAESIAESPHVIAVREPLNFPFTDRSGVFHPAGVGAELPHADPATVDRLIADVAATPSARRLIFGDGNRRVAVTATFDIANQDFTTWREADREFRDLVSRWASATAGKPPFDRIVDTQITGYPDVEQVYAHEVLFSTLRGVAVLVMVMIAILYMYFRRVVDVVICLIGVTLSVPLTLGAMNLLGQPFSIVNSQVLTLVLIVGIAEALQQHQEYIRRREAGRDHSVANREAFSLLAWAAFMTGLATVLGFAALMVADMSAISSYGLCTAVGVGIAYLVNWLVVPHAIDLFYRGSTQRRFGTRANKWSMAMLRSADRMVVGRPGTIVATFVVVVAGLGWLGLSQISIDQKVNEELPGDHPALIAQRTFEQEFTGFLGPELWIRPTSGTISDHRAQLVQLVQRLCEQPEIRYVGSALDLVPQPLDQGAADSPRCGREADDLTPAVAARAGAYGPGLHQLSRSVLNADATHSAVIIRVADIGTKASIPFSARVQDIARQAMPSAEIDLVGPWWLAQQGMHSLSFEMGLSAIAALALILPVMWVAIRDRRLFLAAAVPTVLPIMAVLGFMGMAGITVRIGTAMMLAIALGLAASNTIHLSLRIRDRVRAGVDAQSAVSAVLLRTGTPVMFGSYVLIAGFVSMLGSSLLALRDMGAVGTFTMAFAMVADLLVGPAVYLLLVRIGKPGSLDRHASAAPPQITPALETIATGALR</sequence>
<feature type="transmembrane region" description="Helical" evidence="7">
    <location>
        <begin position="749"/>
        <end position="773"/>
    </location>
</feature>
<dbReference type="EMBL" id="JBHSBA010000014">
    <property type="protein sequence ID" value="MFC4127435.1"/>
    <property type="molecule type" value="Genomic_DNA"/>
</dbReference>
<dbReference type="PANTHER" id="PTHR33406">
    <property type="entry name" value="MEMBRANE PROTEIN MJ1562-RELATED"/>
    <property type="match status" value="1"/>
</dbReference>
<feature type="transmembrane region" description="Helical" evidence="7">
    <location>
        <begin position="260"/>
        <end position="281"/>
    </location>
</feature>
<feature type="domain" description="Membrane transport protein MMPL" evidence="8">
    <location>
        <begin position="557"/>
        <end position="776"/>
    </location>
</feature>
<dbReference type="Gene3D" id="1.20.1640.10">
    <property type="entry name" value="Multidrug efflux transporter AcrB transmembrane domain"/>
    <property type="match status" value="2"/>
</dbReference>
<evidence type="ECO:0000259" key="8">
    <source>
        <dbReference type="Pfam" id="PF03176"/>
    </source>
</evidence>
<gene>
    <name evidence="10" type="ORF">ACFOW8_21125</name>
</gene>
<feature type="transmembrane region" description="Helical" evidence="7">
    <location>
        <begin position="620"/>
        <end position="639"/>
    </location>
</feature>
<evidence type="ECO:0000256" key="1">
    <source>
        <dbReference type="ARBA" id="ARBA00004651"/>
    </source>
</evidence>
<evidence type="ECO:0000256" key="5">
    <source>
        <dbReference type="ARBA" id="ARBA00022989"/>
    </source>
</evidence>
<organism evidence="10 11">
    <name type="scientific">Nocardia rhizosphaerae</name>
    <dbReference type="NCBI Taxonomy" id="1691571"/>
    <lineage>
        <taxon>Bacteria</taxon>
        <taxon>Bacillati</taxon>
        <taxon>Actinomycetota</taxon>
        <taxon>Actinomycetes</taxon>
        <taxon>Mycobacteriales</taxon>
        <taxon>Nocardiaceae</taxon>
        <taxon>Nocardia</taxon>
    </lineage>
</organism>
<comment type="caution">
    <text evidence="10">The sequence shown here is derived from an EMBL/GenBank/DDBJ whole genome shotgun (WGS) entry which is preliminary data.</text>
</comment>
<dbReference type="InterPro" id="IPR053958">
    <property type="entry name" value="HMGCR/SNAP/NPC1-like_SSD"/>
</dbReference>
<evidence type="ECO:0000256" key="6">
    <source>
        <dbReference type="ARBA" id="ARBA00023136"/>
    </source>
</evidence>
<evidence type="ECO:0000313" key="10">
    <source>
        <dbReference type="EMBL" id="MFC4127435.1"/>
    </source>
</evidence>
<dbReference type="Proteomes" id="UP001595767">
    <property type="component" value="Unassembled WGS sequence"/>
</dbReference>
<dbReference type="InterPro" id="IPR004869">
    <property type="entry name" value="MMPL_dom"/>
</dbReference>
<feature type="transmembrane region" description="Helical" evidence="7">
    <location>
        <begin position="358"/>
        <end position="379"/>
    </location>
</feature>
<dbReference type="Pfam" id="PF12349">
    <property type="entry name" value="Sterol-sensing"/>
    <property type="match status" value="1"/>
</dbReference>
<evidence type="ECO:0000313" key="11">
    <source>
        <dbReference type="Proteomes" id="UP001595767"/>
    </source>
</evidence>
<feature type="transmembrane region" description="Helical" evidence="7">
    <location>
        <begin position="644"/>
        <end position="666"/>
    </location>
</feature>
<dbReference type="RefSeq" id="WP_378552819.1">
    <property type="nucleotide sequence ID" value="NZ_JBHSBA010000014.1"/>
</dbReference>
<feature type="domain" description="HMGCR/SNAP/NPC1-like sterol-sensing" evidence="9">
    <location>
        <begin position="262"/>
        <end position="376"/>
    </location>
</feature>
<keyword evidence="6 7" id="KW-0472">Membrane</keyword>
<keyword evidence="4 7" id="KW-0812">Transmembrane</keyword>
<proteinExistence type="inferred from homology"/>
<evidence type="ECO:0000256" key="3">
    <source>
        <dbReference type="ARBA" id="ARBA00022475"/>
    </source>
</evidence>
<feature type="transmembrane region" description="Helical" evidence="7">
    <location>
        <begin position="329"/>
        <end position="352"/>
    </location>
</feature>
<feature type="transmembrane region" description="Helical" evidence="7">
    <location>
        <begin position="231"/>
        <end position="253"/>
    </location>
</feature>
<comment type="similarity">
    <text evidence="2">Belongs to the resistance-nodulation-cell division (RND) (TC 2.A.6) family. MmpL subfamily.</text>
</comment>
<reference evidence="11" key="1">
    <citation type="journal article" date="2019" name="Int. J. Syst. Evol. Microbiol.">
        <title>The Global Catalogue of Microorganisms (GCM) 10K type strain sequencing project: providing services to taxonomists for standard genome sequencing and annotation.</title>
        <authorList>
            <consortium name="The Broad Institute Genomics Platform"/>
            <consortium name="The Broad Institute Genome Sequencing Center for Infectious Disease"/>
            <person name="Wu L."/>
            <person name="Ma J."/>
        </authorList>
    </citation>
    <scope>NUCLEOTIDE SEQUENCE [LARGE SCALE GENOMIC DNA]</scope>
    <source>
        <strain evidence="11">CGMCC 4.7204</strain>
    </source>
</reference>
<dbReference type="InterPro" id="IPR050545">
    <property type="entry name" value="Mycobact_MmpL"/>
</dbReference>
<evidence type="ECO:0000256" key="2">
    <source>
        <dbReference type="ARBA" id="ARBA00010157"/>
    </source>
</evidence>
<keyword evidence="11" id="KW-1185">Reference proteome</keyword>
<comment type="subcellular location">
    <subcellularLocation>
        <location evidence="1">Cell membrane</location>
        <topology evidence="1">Multi-pass membrane protein</topology>
    </subcellularLocation>
</comment>
<feature type="transmembrane region" description="Helical" evidence="7">
    <location>
        <begin position="21"/>
        <end position="41"/>
    </location>
</feature>
<keyword evidence="3" id="KW-1003">Cell membrane</keyword>